<organism evidence="24">
    <name type="scientific">Timema shepardi</name>
    <name type="common">Walking stick</name>
    <dbReference type="NCBI Taxonomy" id="629360"/>
    <lineage>
        <taxon>Eukaryota</taxon>
        <taxon>Metazoa</taxon>
        <taxon>Ecdysozoa</taxon>
        <taxon>Arthropoda</taxon>
        <taxon>Hexapoda</taxon>
        <taxon>Insecta</taxon>
        <taxon>Pterygota</taxon>
        <taxon>Neoptera</taxon>
        <taxon>Polyneoptera</taxon>
        <taxon>Phasmatodea</taxon>
        <taxon>Timematodea</taxon>
        <taxon>Timematoidea</taxon>
        <taxon>Timematidae</taxon>
        <taxon>Timema</taxon>
    </lineage>
</organism>
<dbReference type="Pfam" id="PF01479">
    <property type="entry name" value="S4"/>
    <property type="match status" value="1"/>
</dbReference>
<sequence>MEVNLWSSKVGMIVALAAVGFTGGAWLLKYTREVRGDNIPPALPDLGQSGKGDGPHQQSRQSLEDPWSIISRDLGAVTLIPQLTLSSELLGDIKSDDDDDDDELHLAPSSISVEAQGCTQSLDAISLLHPGIRLYESSNHIMSIHHQAIKAEYQELELQYSPSRWSNRFSDPSEVINHHCQVVTAASERVKSTVPCETEISYGQRQGQKLDVFGGTRLLNCKKVVFGGHSAGAHLLAMLLSSVWYSKLHDDQRKLINGFILFSGVFDLEPIVNTYINDALSLSQSDARLFSPMFLDIKQSGCEKLPTILVVVGQYDSPAFQEQSKQYVQKLQHENYEVRLLTIPDVDHFDIVANLDSDEYILKKLLKKVDFISWKVDNNLHEVKMLRRFGIQKREDYTKRVVECIGPAFLSFWQSQPGVTTDVLTLQEDDVLEDEKSSIFDEDNVSFLRSLDPKEWKDQDHYAVLGLSKLRHKATDDDIKRAYRIKVLHHHPDKRKGKGEEIRPDDDYFTCITKAWEVLGNPRNRRSYDSIDPLFDDSIPTASKKSTFFETFGKTFEENARWSERQPVPKLGGALSPREQVDRFYSFWYNFESWREYSYLDEEETEKGQSREERRWIEKQNKVTRARRKKEEMARIRTLVDTAYELDPRVLKFKQDEKDRKLAMKQAKKDAIRARFEEEERKVQEAEEAARKLKEQADAEEKAKQDALKAEREAQKKALKKEKTNLRKLVKANNYYVTTDSEMIKHMESLEKICESMDIDGIIKLVSDLSLNGREDYIKAITEAEQRIEQERQELMEVAKRSSSNQGQGKGNLAPWSSEQLQLLIKAVNIYPAGTSQRWDVVANFINQHNASGNVTRSAKEVLAKAKNLKSSDYSKNVLKVAANEKAYDNFEKEHKSNVDIDATTSQRFDNPAEQQGFSTTPWTAKEQQLLEQALKTYPASTAERWDKIAECVPSRSKKDCIKRYKEYNKLSRQVRELARKVKDLDPKDPFRVDCSAQLLEKLFILGLIPTKWDLSLCDNISASSFCQRRLPVIMVKNKMSERISMATKFIEQGHVRVGAEVVKDPAFLVSRNMEDFVTWVNSSAIRKHVMEYNEMRDDFDML</sequence>
<evidence type="ECO:0000256" key="2">
    <source>
        <dbReference type="ARBA" id="ARBA00004604"/>
    </source>
</evidence>
<evidence type="ECO:0000259" key="23">
    <source>
        <dbReference type="PROSITE" id="PS51294"/>
    </source>
</evidence>
<evidence type="ECO:0000256" key="8">
    <source>
        <dbReference type="ARBA" id="ARBA00022853"/>
    </source>
</evidence>
<accession>A0A7R9AQE4</accession>
<dbReference type="SUPFAM" id="SSF55174">
    <property type="entry name" value="Alpha-L RNA-binding motif"/>
    <property type="match status" value="1"/>
</dbReference>
<dbReference type="InterPro" id="IPR001623">
    <property type="entry name" value="DnaJ_domain"/>
</dbReference>
<evidence type="ECO:0000256" key="15">
    <source>
        <dbReference type="ARBA" id="ARBA00072223"/>
    </source>
</evidence>
<dbReference type="InterPro" id="IPR013094">
    <property type="entry name" value="AB_hydrolase_3"/>
</dbReference>
<dbReference type="GO" id="GO:0030544">
    <property type="term" value="F:Hsp70 protein binding"/>
    <property type="evidence" value="ECO:0007669"/>
    <property type="project" value="InterPro"/>
</dbReference>
<feature type="region of interest" description="Disordered" evidence="18">
    <location>
        <begin position="39"/>
        <end position="63"/>
    </location>
</feature>
<dbReference type="Pfam" id="PF07859">
    <property type="entry name" value="Abhydrolase_3"/>
    <property type="match status" value="1"/>
</dbReference>
<dbReference type="Pfam" id="PF16717">
    <property type="entry name" value="RAC_head"/>
    <property type="match status" value="1"/>
</dbReference>
<dbReference type="Gene3D" id="1.10.10.60">
    <property type="entry name" value="Homeodomain-like"/>
    <property type="match status" value="2"/>
</dbReference>
<dbReference type="InterPro" id="IPR001005">
    <property type="entry name" value="SANT/Myb"/>
</dbReference>
<dbReference type="SMART" id="SM00717">
    <property type="entry name" value="SANT"/>
    <property type="match status" value="2"/>
</dbReference>
<evidence type="ECO:0000256" key="10">
    <source>
        <dbReference type="ARBA" id="ARBA00023159"/>
    </source>
</evidence>
<evidence type="ECO:0000256" key="16">
    <source>
        <dbReference type="PROSITE-ProRule" id="PRU00182"/>
    </source>
</evidence>
<dbReference type="GO" id="GO:0016787">
    <property type="term" value="F:hydrolase activity"/>
    <property type="evidence" value="ECO:0007669"/>
    <property type="project" value="InterPro"/>
</dbReference>
<dbReference type="SMART" id="SM00363">
    <property type="entry name" value="S4"/>
    <property type="match status" value="1"/>
</dbReference>
<dbReference type="GO" id="GO:0005730">
    <property type="term" value="C:nucleolus"/>
    <property type="evidence" value="ECO:0007669"/>
    <property type="project" value="UniProtKB-SubCell"/>
</dbReference>
<dbReference type="InterPro" id="IPR054076">
    <property type="entry name" value="ZUO1-like_ZHD"/>
</dbReference>
<dbReference type="Pfam" id="PF21884">
    <property type="entry name" value="ZUO1-like_ZHD"/>
    <property type="match status" value="1"/>
</dbReference>
<keyword evidence="17" id="KW-0175">Coiled coil</keyword>
<dbReference type="PROSITE" id="PS50090">
    <property type="entry name" value="MYB_LIKE"/>
    <property type="match status" value="1"/>
</dbReference>
<gene>
    <name evidence="24" type="ORF">TSIB3V08_LOCUS2664</name>
</gene>
<dbReference type="CDD" id="cd06257">
    <property type="entry name" value="DnaJ"/>
    <property type="match status" value="1"/>
</dbReference>
<evidence type="ECO:0000256" key="3">
    <source>
        <dbReference type="ARBA" id="ARBA00007465"/>
    </source>
</evidence>
<dbReference type="PROSITE" id="PS51293">
    <property type="entry name" value="SANT"/>
    <property type="match status" value="1"/>
</dbReference>
<dbReference type="CDD" id="cd00165">
    <property type="entry name" value="S4"/>
    <property type="match status" value="1"/>
</dbReference>
<dbReference type="Pfam" id="PF00249">
    <property type="entry name" value="Myb_DNA-binding"/>
    <property type="match status" value="1"/>
</dbReference>
<protein>
    <recommendedName>
        <fullName evidence="4">DnaJ homolog subfamily C member 2</fullName>
    </recommendedName>
    <alternativeName>
        <fullName evidence="14 15">U3 Small Nucleolar ribonucleoprotein protein IMP3</fullName>
    </alternativeName>
</protein>
<evidence type="ECO:0000313" key="24">
    <source>
        <dbReference type="EMBL" id="CAD7258427.1"/>
    </source>
</evidence>
<keyword evidence="5" id="KW-0963">Cytoplasm</keyword>
<dbReference type="SMART" id="SM00271">
    <property type="entry name" value="DnaJ"/>
    <property type="match status" value="1"/>
</dbReference>
<dbReference type="InterPro" id="IPR017884">
    <property type="entry name" value="SANT_dom"/>
</dbReference>
<proteinExistence type="inferred from homology"/>
<dbReference type="GO" id="GO:0019843">
    <property type="term" value="F:rRNA binding"/>
    <property type="evidence" value="ECO:0007669"/>
    <property type="project" value="InterPro"/>
</dbReference>
<dbReference type="FunFam" id="3.10.290.10:FF:000006">
    <property type="entry name" value="U3 small nucleolar ribonucleoprotein IMP3"/>
    <property type="match status" value="1"/>
</dbReference>
<dbReference type="PROSITE" id="PS51294">
    <property type="entry name" value="HTH_MYB"/>
    <property type="match status" value="1"/>
</dbReference>
<dbReference type="Pfam" id="PF23082">
    <property type="entry name" value="Myb_DNA-binding_2"/>
    <property type="match status" value="1"/>
</dbReference>
<dbReference type="Pfam" id="PF00226">
    <property type="entry name" value="DnaJ"/>
    <property type="match status" value="1"/>
</dbReference>
<evidence type="ECO:0000259" key="22">
    <source>
        <dbReference type="PROSITE" id="PS51293"/>
    </source>
</evidence>
<keyword evidence="11" id="KW-0143">Chaperone</keyword>
<reference evidence="24" key="1">
    <citation type="submission" date="2020-11" db="EMBL/GenBank/DDBJ databases">
        <authorList>
            <person name="Tran Van P."/>
        </authorList>
    </citation>
    <scope>NUCLEOTIDE SEQUENCE</scope>
</reference>
<evidence type="ECO:0000256" key="18">
    <source>
        <dbReference type="SAM" id="MobiDB-lite"/>
    </source>
</evidence>
<dbReference type="InterPro" id="IPR042569">
    <property type="entry name" value="RAC_head_sf"/>
</dbReference>
<dbReference type="SUPFAM" id="SSF53474">
    <property type="entry name" value="alpha/beta-Hydrolases"/>
    <property type="match status" value="1"/>
</dbReference>
<dbReference type="PANTHER" id="PTHR43999:SF1">
    <property type="entry name" value="DNAJ HOMOLOG SUBFAMILY C MEMBER 2"/>
    <property type="match status" value="1"/>
</dbReference>
<dbReference type="PANTHER" id="PTHR43999">
    <property type="entry name" value="DNAJ HOMOLOG SUBFAMILY C MEMBER 2"/>
    <property type="match status" value="1"/>
</dbReference>
<evidence type="ECO:0000256" key="19">
    <source>
        <dbReference type="SAM" id="Phobius"/>
    </source>
</evidence>
<dbReference type="PROSITE" id="PS50076">
    <property type="entry name" value="DNAJ_2"/>
    <property type="match status" value="1"/>
</dbReference>
<dbReference type="InterPro" id="IPR036869">
    <property type="entry name" value="J_dom_sf"/>
</dbReference>
<dbReference type="CDD" id="cd00167">
    <property type="entry name" value="SANT"/>
    <property type="match status" value="2"/>
</dbReference>
<evidence type="ECO:0000256" key="1">
    <source>
        <dbReference type="ARBA" id="ARBA00004514"/>
    </source>
</evidence>
<dbReference type="GO" id="GO:0051083">
    <property type="term" value="P:'de novo' cotranslational protein folding"/>
    <property type="evidence" value="ECO:0007669"/>
    <property type="project" value="InterPro"/>
</dbReference>
<evidence type="ECO:0000256" key="4">
    <source>
        <dbReference type="ARBA" id="ARBA00014469"/>
    </source>
</evidence>
<evidence type="ECO:0000256" key="6">
    <source>
        <dbReference type="ARBA" id="ARBA00022517"/>
    </source>
</evidence>
<dbReference type="SUPFAM" id="SSF46689">
    <property type="entry name" value="Homeodomain-like"/>
    <property type="match status" value="2"/>
</dbReference>
<keyword evidence="7" id="KW-0677">Repeat</keyword>
<dbReference type="EMBL" id="OC000820">
    <property type="protein sequence ID" value="CAD7258427.1"/>
    <property type="molecule type" value="Genomic_DNA"/>
</dbReference>
<feature type="domain" description="J" evidence="20">
    <location>
        <begin position="460"/>
        <end position="532"/>
    </location>
</feature>
<feature type="domain" description="HTH myb-type" evidence="23">
    <location>
        <begin position="922"/>
        <end position="973"/>
    </location>
</feature>
<keyword evidence="12" id="KW-0539">Nucleus</keyword>
<evidence type="ECO:0000256" key="11">
    <source>
        <dbReference type="ARBA" id="ARBA00023186"/>
    </source>
</evidence>
<dbReference type="Gene3D" id="1.10.287.110">
    <property type="entry name" value="DnaJ domain"/>
    <property type="match status" value="1"/>
</dbReference>
<keyword evidence="6" id="KW-0690">Ribosome biogenesis</keyword>
<feature type="domain" description="Myb-like" evidence="21">
    <location>
        <begin position="915"/>
        <end position="969"/>
    </location>
</feature>
<evidence type="ECO:0000256" key="14">
    <source>
        <dbReference type="ARBA" id="ARBA00069727"/>
    </source>
</evidence>
<dbReference type="Gene3D" id="1.10.8.840">
    <property type="entry name" value="Ribosome-associated complex head domain"/>
    <property type="match status" value="1"/>
</dbReference>
<dbReference type="Gene3D" id="3.40.50.1820">
    <property type="entry name" value="alpha/beta hydrolase"/>
    <property type="match status" value="1"/>
</dbReference>
<comment type="similarity">
    <text evidence="3">Belongs to the universal ribosomal protein uS4 family.</text>
</comment>
<comment type="subcellular location">
    <subcellularLocation>
        <location evidence="1">Cytoplasm</location>
        <location evidence="1">Cytosol</location>
    </subcellularLocation>
    <subcellularLocation>
        <location evidence="2">Nucleus</location>
        <location evidence="2">Nucleolus</location>
    </subcellularLocation>
</comment>
<evidence type="ECO:0000256" key="17">
    <source>
        <dbReference type="SAM" id="Coils"/>
    </source>
</evidence>
<evidence type="ECO:0000256" key="13">
    <source>
        <dbReference type="ARBA" id="ARBA00023274"/>
    </source>
</evidence>
<evidence type="ECO:0000259" key="21">
    <source>
        <dbReference type="PROSITE" id="PS50090"/>
    </source>
</evidence>
<evidence type="ECO:0000256" key="7">
    <source>
        <dbReference type="ARBA" id="ARBA00022737"/>
    </source>
</evidence>
<evidence type="ECO:0000259" key="20">
    <source>
        <dbReference type="PROSITE" id="PS50076"/>
    </source>
</evidence>
<evidence type="ECO:0000256" key="12">
    <source>
        <dbReference type="ARBA" id="ARBA00023242"/>
    </source>
</evidence>
<dbReference type="AlphaFoldDB" id="A0A7R9AQE4"/>
<keyword evidence="19" id="KW-0472">Membrane</keyword>
<dbReference type="GO" id="GO:0006450">
    <property type="term" value="P:regulation of translational fidelity"/>
    <property type="evidence" value="ECO:0007669"/>
    <property type="project" value="InterPro"/>
</dbReference>
<dbReference type="SUPFAM" id="SSF46565">
    <property type="entry name" value="Chaperone J-domain"/>
    <property type="match status" value="1"/>
</dbReference>
<keyword evidence="19" id="KW-0812">Transmembrane</keyword>
<keyword evidence="19" id="KW-1133">Transmembrane helix</keyword>
<dbReference type="PROSITE" id="PS00636">
    <property type="entry name" value="DNAJ_1"/>
    <property type="match status" value="1"/>
</dbReference>
<dbReference type="GO" id="GO:1990904">
    <property type="term" value="C:ribonucleoprotein complex"/>
    <property type="evidence" value="ECO:0007669"/>
    <property type="project" value="UniProtKB-KW"/>
</dbReference>
<dbReference type="GO" id="GO:0043022">
    <property type="term" value="F:ribosome binding"/>
    <property type="evidence" value="ECO:0007669"/>
    <property type="project" value="InterPro"/>
</dbReference>
<keyword evidence="13" id="KW-0687">Ribonucleoprotein</keyword>
<dbReference type="InterPro" id="IPR018253">
    <property type="entry name" value="DnaJ_domain_CS"/>
</dbReference>
<dbReference type="GO" id="GO:0006325">
    <property type="term" value="P:chromatin organization"/>
    <property type="evidence" value="ECO:0007669"/>
    <property type="project" value="UniProtKB-KW"/>
</dbReference>
<dbReference type="InterPro" id="IPR002942">
    <property type="entry name" value="S4_RNA-bd"/>
</dbReference>
<evidence type="ECO:0000256" key="9">
    <source>
        <dbReference type="ARBA" id="ARBA00022884"/>
    </source>
</evidence>
<dbReference type="InterPro" id="IPR044634">
    <property type="entry name" value="Zuotin/DnaJC2"/>
</dbReference>
<dbReference type="InterPro" id="IPR017930">
    <property type="entry name" value="Myb_dom"/>
</dbReference>
<dbReference type="FunFam" id="1.10.10.60:FF:000180">
    <property type="entry name" value="DnaJ (Hsp40) homolog, subfamily C, member 2"/>
    <property type="match status" value="1"/>
</dbReference>
<name>A0A7R9AQE4_TIMSH</name>
<dbReference type="PROSITE" id="PS50889">
    <property type="entry name" value="S4"/>
    <property type="match status" value="1"/>
</dbReference>
<keyword evidence="8" id="KW-0156">Chromatin regulator</keyword>
<evidence type="ECO:0000256" key="5">
    <source>
        <dbReference type="ARBA" id="ARBA00022490"/>
    </source>
</evidence>
<dbReference type="GO" id="GO:0005829">
    <property type="term" value="C:cytosol"/>
    <property type="evidence" value="ECO:0007669"/>
    <property type="project" value="UniProtKB-SubCell"/>
</dbReference>
<dbReference type="GO" id="GO:0042254">
    <property type="term" value="P:ribosome biogenesis"/>
    <property type="evidence" value="ECO:0007669"/>
    <property type="project" value="UniProtKB-KW"/>
</dbReference>
<feature type="domain" description="SANT" evidence="22">
    <location>
        <begin position="923"/>
        <end position="973"/>
    </location>
</feature>
<feature type="region of interest" description="Disordered" evidence="18">
    <location>
        <begin position="687"/>
        <end position="709"/>
    </location>
</feature>
<keyword evidence="10" id="KW-0010">Activator</keyword>
<feature type="coiled-coil region" evidence="17">
    <location>
        <begin position="774"/>
        <end position="801"/>
    </location>
</feature>
<dbReference type="InterPro" id="IPR009057">
    <property type="entry name" value="Homeodomain-like_sf"/>
</dbReference>
<dbReference type="InterPro" id="IPR032003">
    <property type="entry name" value="RAC_head"/>
</dbReference>
<dbReference type="InterPro" id="IPR029058">
    <property type="entry name" value="AB_hydrolase_fold"/>
</dbReference>
<feature type="transmembrane region" description="Helical" evidence="19">
    <location>
        <begin position="6"/>
        <end position="28"/>
    </location>
</feature>
<keyword evidence="9 16" id="KW-0694">RNA-binding</keyword>